<keyword evidence="9" id="KW-1185">Reference proteome</keyword>
<comment type="caution">
    <text evidence="8">The sequence shown here is derived from an EMBL/GenBank/DDBJ whole genome shotgun (WGS) entry which is preliminary data.</text>
</comment>
<evidence type="ECO:0000313" key="9">
    <source>
        <dbReference type="Proteomes" id="UP000740883"/>
    </source>
</evidence>
<feature type="domain" description="Clp1 C-terminal" evidence="5">
    <location>
        <begin position="270"/>
        <end position="354"/>
    </location>
</feature>
<feature type="domain" description="Clp1 N-terminal" evidence="6">
    <location>
        <begin position="5"/>
        <end position="83"/>
    </location>
</feature>
<dbReference type="EMBL" id="SBJO01000474">
    <property type="protein sequence ID" value="KAF9760942.1"/>
    <property type="molecule type" value="Genomic_DNA"/>
</dbReference>
<feature type="domain" description="Clp1 P-loop" evidence="7">
    <location>
        <begin position="105"/>
        <end position="240"/>
    </location>
</feature>
<dbReference type="Gene3D" id="2.60.120.1030">
    <property type="entry name" value="Clp1, DNA binding domain"/>
    <property type="match status" value="1"/>
</dbReference>
<dbReference type="PANTHER" id="PTHR12755:SF6">
    <property type="entry name" value="POLYRIBONUCLEOTIDE 5'-HYDROXYL-KINASE CLP1"/>
    <property type="match status" value="1"/>
</dbReference>
<dbReference type="Pfam" id="PF16573">
    <property type="entry name" value="CLP1_N"/>
    <property type="match status" value="1"/>
</dbReference>
<reference evidence="8 9" key="1">
    <citation type="journal article" date="2020" name="Genome Biol. Evol.">
        <title>Comparative genomics of strictly vertically transmitted, feminizing microsporidia endosymbionts of amphipod crustaceans.</title>
        <authorList>
            <person name="Cormier A."/>
            <person name="Chebbi M.A."/>
            <person name="Giraud I."/>
            <person name="Wattier R."/>
            <person name="Teixeira M."/>
            <person name="Gilbert C."/>
            <person name="Rigaud T."/>
            <person name="Cordaux R."/>
        </authorList>
    </citation>
    <scope>NUCLEOTIDE SEQUENCE [LARGE SCALE GENOMIC DNA]</scope>
    <source>
        <strain evidence="8 9">Ou3-Ou53</strain>
    </source>
</reference>
<evidence type="ECO:0000256" key="4">
    <source>
        <dbReference type="ARBA" id="ARBA00022840"/>
    </source>
</evidence>
<accession>A0A9P6KXY8</accession>
<dbReference type="PANTHER" id="PTHR12755">
    <property type="entry name" value="CLEAVAGE/POLYADENYLATION FACTOR IA SUBUNIT CLP1P"/>
    <property type="match status" value="1"/>
</dbReference>
<dbReference type="GO" id="GO:0031124">
    <property type="term" value="P:mRNA 3'-end processing"/>
    <property type="evidence" value="ECO:0007669"/>
    <property type="project" value="InterPro"/>
</dbReference>
<dbReference type="InterPro" id="IPR027417">
    <property type="entry name" value="P-loop_NTPase"/>
</dbReference>
<dbReference type="InterPro" id="IPR032319">
    <property type="entry name" value="CLP1_P"/>
</dbReference>
<dbReference type="Pfam" id="PF16575">
    <property type="entry name" value="CLP1_P"/>
    <property type="match status" value="1"/>
</dbReference>
<dbReference type="OrthoDB" id="258143at2759"/>
<evidence type="ECO:0000313" key="8">
    <source>
        <dbReference type="EMBL" id="KAF9760942.1"/>
    </source>
</evidence>
<gene>
    <name evidence="8" type="primary">CLP1</name>
    <name evidence="8" type="ORF">NGRA_2947</name>
</gene>
<dbReference type="InterPro" id="IPR038238">
    <property type="entry name" value="Clp1_C_sf"/>
</dbReference>
<dbReference type="Pfam" id="PF06807">
    <property type="entry name" value="Clp1"/>
    <property type="match status" value="1"/>
</dbReference>
<keyword evidence="4" id="KW-0067">ATP-binding</keyword>
<dbReference type="GO" id="GO:0005634">
    <property type="term" value="C:nucleus"/>
    <property type="evidence" value="ECO:0007669"/>
    <property type="project" value="TreeGrafter"/>
</dbReference>
<dbReference type="InterPro" id="IPR038239">
    <property type="entry name" value="Clp1_N_sf"/>
</dbReference>
<evidence type="ECO:0000259" key="6">
    <source>
        <dbReference type="Pfam" id="PF16573"/>
    </source>
</evidence>
<dbReference type="GO" id="GO:0051731">
    <property type="term" value="F:polynucleotide 5'-hydroxyl-kinase activity"/>
    <property type="evidence" value="ECO:0007669"/>
    <property type="project" value="InterPro"/>
</dbReference>
<dbReference type="AlphaFoldDB" id="A0A9P6KXY8"/>
<evidence type="ECO:0000259" key="5">
    <source>
        <dbReference type="Pfam" id="PF06807"/>
    </source>
</evidence>
<protein>
    <recommendedName>
        <fullName evidence="2">Polynucleotide 5'-hydroxyl-kinase GRC3</fullName>
    </recommendedName>
    <alternativeName>
        <fullName evidence="1">Polynucleotide 5'-hydroxyl-kinase grc3</fullName>
    </alternativeName>
</protein>
<dbReference type="Proteomes" id="UP000740883">
    <property type="component" value="Unassembled WGS sequence"/>
</dbReference>
<dbReference type="GO" id="GO:0005524">
    <property type="term" value="F:ATP binding"/>
    <property type="evidence" value="ECO:0007669"/>
    <property type="project" value="UniProtKB-KW"/>
</dbReference>
<evidence type="ECO:0000256" key="3">
    <source>
        <dbReference type="ARBA" id="ARBA00022741"/>
    </source>
</evidence>
<keyword evidence="3" id="KW-0547">Nucleotide-binding</keyword>
<organism evidence="8 9">
    <name type="scientific">Nosema granulosis</name>
    <dbReference type="NCBI Taxonomy" id="83296"/>
    <lineage>
        <taxon>Eukaryota</taxon>
        <taxon>Fungi</taxon>
        <taxon>Fungi incertae sedis</taxon>
        <taxon>Microsporidia</taxon>
        <taxon>Nosematidae</taxon>
        <taxon>Nosema</taxon>
    </lineage>
</organism>
<name>A0A9P6KXY8_9MICR</name>
<dbReference type="Gene3D" id="3.40.50.300">
    <property type="entry name" value="P-loop containing nucleotide triphosphate hydrolases"/>
    <property type="match status" value="1"/>
</dbReference>
<dbReference type="GO" id="GO:0006388">
    <property type="term" value="P:tRNA splicing, via endonucleolytic cleavage and ligation"/>
    <property type="evidence" value="ECO:0007669"/>
    <property type="project" value="TreeGrafter"/>
</dbReference>
<sequence>MEVVLKKNEEYRIEVEDGQKYKIMVLEGLAEIKGQELLQKKWYVFKNIKTFIFTYCGCTLKVDGNAKLAYISPNSNIPQVFSFFNTFVSRDFNFQDNKTFMVVGKGRSSFCTTIINYFIRLHRKVLFTELDLKKGNIFPGSLSSILVDTLIDYAQHIKLNNLLSFYYGSYEINNKDLWDIQIGRLVNAIEKKDIDTANFILVHDTDNKAYNEIIEKFKVDKVIVIGDERMYNIIETTVPKLFIPNTGYVYENTISKSISRYFNGGDNEYTPYSFHVKYKWSVIRIGEDFLAPESALPLGSTRKLGTLKPNETEPEDNAILGISEAKDIDDIVNLPVVGYVVVLNQTNFKILCTQSKLPKYSFFIQSDLKCIDL</sequence>
<evidence type="ECO:0000256" key="1">
    <source>
        <dbReference type="ARBA" id="ARBA00018706"/>
    </source>
</evidence>
<dbReference type="InterPro" id="IPR045116">
    <property type="entry name" value="Clp1/Grc3"/>
</dbReference>
<evidence type="ECO:0000256" key="2">
    <source>
        <dbReference type="ARBA" id="ARBA00019824"/>
    </source>
</evidence>
<evidence type="ECO:0000259" key="7">
    <source>
        <dbReference type="Pfam" id="PF16575"/>
    </source>
</evidence>
<dbReference type="Gene3D" id="2.40.30.330">
    <property type="entry name" value="Pre-mRNA cleavage complex subunit Clp1, C-terminal domain"/>
    <property type="match status" value="1"/>
</dbReference>
<proteinExistence type="predicted"/>
<dbReference type="InterPro" id="IPR032324">
    <property type="entry name" value="Clp1_N"/>
</dbReference>
<dbReference type="InterPro" id="IPR010655">
    <property type="entry name" value="Clp1_C"/>
</dbReference>